<reference evidence="2 3" key="1">
    <citation type="submission" date="2016-04" db="EMBL/GenBank/DDBJ databases">
        <title>Genome analyses suggest a sexual origin of heterokaryosis in a supposedly ancient asexual fungus.</title>
        <authorList>
            <person name="Ropars J."/>
            <person name="Sedzielewska K."/>
            <person name="Noel J."/>
            <person name="Charron P."/>
            <person name="Farinelli L."/>
            <person name="Marton T."/>
            <person name="Kruger M."/>
            <person name="Pelin A."/>
            <person name="Brachmann A."/>
            <person name="Corradi N."/>
        </authorList>
    </citation>
    <scope>NUCLEOTIDE SEQUENCE [LARGE SCALE GENOMIC DNA]</scope>
    <source>
        <strain evidence="2 3">A5</strain>
    </source>
</reference>
<proteinExistence type="predicted"/>
<name>A0A2N0P7I6_9GLOM</name>
<reference evidence="2 3" key="2">
    <citation type="submission" date="2017-09" db="EMBL/GenBank/DDBJ databases">
        <title>Extensive intraspecific genome diversity in a model arbuscular mycorrhizal fungus.</title>
        <authorList>
            <person name="Chen E.C."/>
            <person name="Morin E."/>
            <person name="Beaudet D."/>
            <person name="Noel J."/>
            <person name="Ndikumana S."/>
            <person name="Charron P."/>
            <person name="St-Onge C."/>
            <person name="Giorgi J."/>
            <person name="Grigoriev I.V."/>
            <person name="Roux C."/>
            <person name="Martin F.M."/>
            <person name="Corradi N."/>
        </authorList>
    </citation>
    <scope>NUCLEOTIDE SEQUENCE [LARGE SCALE GENOMIC DNA]</scope>
    <source>
        <strain evidence="2 3">A5</strain>
    </source>
</reference>
<dbReference type="VEuPathDB" id="FungiDB:RhiirFUN_001663"/>
<dbReference type="EMBL" id="LLXJ01001317">
    <property type="protein sequence ID" value="PKC02767.1"/>
    <property type="molecule type" value="Genomic_DNA"/>
</dbReference>
<evidence type="ECO:0000313" key="3">
    <source>
        <dbReference type="Proteomes" id="UP000232722"/>
    </source>
</evidence>
<feature type="region of interest" description="Disordered" evidence="1">
    <location>
        <begin position="131"/>
        <end position="168"/>
    </location>
</feature>
<gene>
    <name evidence="2" type="ORF">RhiirA5_424753</name>
</gene>
<accession>A0A2N0P7I6</accession>
<organism evidence="2 3">
    <name type="scientific">Rhizophagus irregularis</name>
    <dbReference type="NCBI Taxonomy" id="588596"/>
    <lineage>
        <taxon>Eukaryota</taxon>
        <taxon>Fungi</taxon>
        <taxon>Fungi incertae sedis</taxon>
        <taxon>Mucoromycota</taxon>
        <taxon>Glomeromycotina</taxon>
        <taxon>Glomeromycetes</taxon>
        <taxon>Glomerales</taxon>
        <taxon>Glomeraceae</taxon>
        <taxon>Rhizophagus</taxon>
    </lineage>
</organism>
<evidence type="ECO:0000313" key="2">
    <source>
        <dbReference type="EMBL" id="PKC02767.1"/>
    </source>
</evidence>
<comment type="caution">
    <text evidence="2">The sequence shown here is derived from an EMBL/GenBank/DDBJ whole genome shotgun (WGS) entry which is preliminary data.</text>
</comment>
<evidence type="ECO:0000256" key="1">
    <source>
        <dbReference type="SAM" id="MobiDB-lite"/>
    </source>
</evidence>
<feature type="compositionally biased region" description="Polar residues" evidence="1">
    <location>
        <begin position="147"/>
        <end position="162"/>
    </location>
</feature>
<sequence>MIQVVIQPLMIPITKTWMKMWEDADDVYEELGEINTSEFKDLFSTLSNNKSDRTLNSMTKRIFKFTHEELGRNSGQRKRTTEDLQIASAGEKKVDEGLLNQELIQDEGDDSCDEKVNMTLNYAYTYHPIRSNEEGIPPGQQVDVEGSLQSPNYTQANSNEEASSGERT</sequence>
<dbReference type="AlphaFoldDB" id="A0A2N0P7I6"/>
<protein>
    <submittedName>
        <fullName evidence="2">Uncharacterized protein</fullName>
    </submittedName>
</protein>
<dbReference type="Proteomes" id="UP000232722">
    <property type="component" value="Unassembled WGS sequence"/>
</dbReference>